<reference evidence="1 2" key="1">
    <citation type="journal article" date="2019" name="Nat. Ecol. Evol.">
        <title>Megaphylogeny resolves global patterns of mushroom evolution.</title>
        <authorList>
            <person name="Varga T."/>
            <person name="Krizsan K."/>
            <person name="Foldi C."/>
            <person name="Dima B."/>
            <person name="Sanchez-Garcia M."/>
            <person name="Sanchez-Ramirez S."/>
            <person name="Szollosi G.J."/>
            <person name="Szarkandi J.G."/>
            <person name="Papp V."/>
            <person name="Albert L."/>
            <person name="Andreopoulos W."/>
            <person name="Angelini C."/>
            <person name="Antonin V."/>
            <person name="Barry K.W."/>
            <person name="Bougher N.L."/>
            <person name="Buchanan P."/>
            <person name="Buyck B."/>
            <person name="Bense V."/>
            <person name="Catcheside P."/>
            <person name="Chovatia M."/>
            <person name="Cooper J."/>
            <person name="Damon W."/>
            <person name="Desjardin D."/>
            <person name="Finy P."/>
            <person name="Geml J."/>
            <person name="Haridas S."/>
            <person name="Hughes K."/>
            <person name="Justo A."/>
            <person name="Karasinski D."/>
            <person name="Kautmanova I."/>
            <person name="Kiss B."/>
            <person name="Kocsube S."/>
            <person name="Kotiranta H."/>
            <person name="LaButti K.M."/>
            <person name="Lechner B.E."/>
            <person name="Liimatainen K."/>
            <person name="Lipzen A."/>
            <person name="Lukacs Z."/>
            <person name="Mihaltcheva S."/>
            <person name="Morgado L.N."/>
            <person name="Niskanen T."/>
            <person name="Noordeloos M.E."/>
            <person name="Ohm R.A."/>
            <person name="Ortiz-Santana B."/>
            <person name="Ovrebo C."/>
            <person name="Racz N."/>
            <person name="Riley R."/>
            <person name="Savchenko A."/>
            <person name="Shiryaev A."/>
            <person name="Soop K."/>
            <person name="Spirin V."/>
            <person name="Szebenyi C."/>
            <person name="Tomsovsky M."/>
            <person name="Tulloss R.E."/>
            <person name="Uehling J."/>
            <person name="Grigoriev I.V."/>
            <person name="Vagvolgyi C."/>
            <person name="Papp T."/>
            <person name="Martin F.M."/>
            <person name="Miettinen O."/>
            <person name="Hibbett D.S."/>
            <person name="Nagy L.G."/>
        </authorList>
    </citation>
    <scope>NUCLEOTIDE SEQUENCE [LARGE SCALE GENOMIC DNA]</scope>
    <source>
        <strain evidence="1 2">HHB13444</strain>
    </source>
</reference>
<gene>
    <name evidence="1" type="ORF">K466DRAFT_594972</name>
</gene>
<dbReference type="EMBL" id="ML210993">
    <property type="protein sequence ID" value="TFK92709.1"/>
    <property type="molecule type" value="Genomic_DNA"/>
</dbReference>
<evidence type="ECO:0000313" key="1">
    <source>
        <dbReference type="EMBL" id="TFK92709.1"/>
    </source>
</evidence>
<proteinExistence type="predicted"/>
<name>A0A5C3PVI1_9APHY</name>
<keyword evidence="2" id="KW-1185">Reference proteome</keyword>
<organism evidence="1 2">
    <name type="scientific">Polyporus arcularius HHB13444</name>
    <dbReference type="NCBI Taxonomy" id="1314778"/>
    <lineage>
        <taxon>Eukaryota</taxon>
        <taxon>Fungi</taxon>
        <taxon>Dikarya</taxon>
        <taxon>Basidiomycota</taxon>
        <taxon>Agaricomycotina</taxon>
        <taxon>Agaricomycetes</taxon>
        <taxon>Polyporales</taxon>
        <taxon>Polyporaceae</taxon>
        <taxon>Polyporus</taxon>
    </lineage>
</organism>
<sequence length="158" mass="17405">MSGQRMNFHGDHGIVSVLSNTASRINIPICVSATDFAHATQLPPATNFDRRMGARVSVALSPLLEALIPVEGASDEGPVSDAVAAGARPSTSTVVDVYLPPMTHEDMRYFEGMLNLEFRYNTMRCFEVFGKLISQDVYGLLFDSEAYKTMHRLTEDET</sequence>
<accession>A0A5C3PVI1</accession>
<dbReference type="AlphaFoldDB" id="A0A5C3PVI1"/>
<evidence type="ECO:0000313" key="2">
    <source>
        <dbReference type="Proteomes" id="UP000308197"/>
    </source>
</evidence>
<dbReference type="Proteomes" id="UP000308197">
    <property type="component" value="Unassembled WGS sequence"/>
</dbReference>
<dbReference type="InParanoid" id="A0A5C3PVI1"/>
<protein>
    <submittedName>
        <fullName evidence="1">Uncharacterized protein</fullName>
    </submittedName>
</protein>